<evidence type="ECO:0000256" key="1">
    <source>
        <dbReference type="SAM" id="MobiDB-lite"/>
    </source>
</evidence>
<evidence type="ECO:0000313" key="4">
    <source>
        <dbReference type="Proteomes" id="UP001221757"/>
    </source>
</evidence>
<keyword evidence="2" id="KW-0732">Signal</keyword>
<sequence length="231" mass="24267">MRSIALLILSFILVVLADQNTTIDDTDPSIKYSDSDPGHTPPCAFDADGHLLSGQPGCVNTGVKNCSSGAYGLLKQTSTLSMQFKGSAIYMNTLLNEGSNTYTVTLDGKSTDVDGVRPNGPLLCFTLFSQTELDPTADHNISLSIKGPSPTRNTTFGDGFSFWLDNFIITTPDVNSSSTSGTPSNSSAGTSPSPGASGALGQLATTSPWIYFGVITGSLFLAHLLDEVHVF</sequence>
<feature type="region of interest" description="Disordered" evidence="1">
    <location>
        <begin position="175"/>
        <end position="197"/>
    </location>
</feature>
<accession>A0AAD7DUI3</accession>
<name>A0AAD7DUI3_MYCRO</name>
<gene>
    <name evidence="3" type="ORF">B0H17DRAFT_978133</name>
</gene>
<evidence type="ECO:0000313" key="3">
    <source>
        <dbReference type="EMBL" id="KAJ7698607.1"/>
    </source>
</evidence>
<organism evidence="3 4">
    <name type="scientific">Mycena rosella</name>
    <name type="common">Pink bonnet</name>
    <name type="synonym">Agaricus rosellus</name>
    <dbReference type="NCBI Taxonomy" id="1033263"/>
    <lineage>
        <taxon>Eukaryota</taxon>
        <taxon>Fungi</taxon>
        <taxon>Dikarya</taxon>
        <taxon>Basidiomycota</taxon>
        <taxon>Agaricomycotina</taxon>
        <taxon>Agaricomycetes</taxon>
        <taxon>Agaricomycetidae</taxon>
        <taxon>Agaricales</taxon>
        <taxon>Marasmiineae</taxon>
        <taxon>Mycenaceae</taxon>
        <taxon>Mycena</taxon>
    </lineage>
</organism>
<dbReference type="EMBL" id="JARKIE010000025">
    <property type="protein sequence ID" value="KAJ7698607.1"/>
    <property type="molecule type" value="Genomic_DNA"/>
</dbReference>
<evidence type="ECO:0000256" key="2">
    <source>
        <dbReference type="SAM" id="SignalP"/>
    </source>
</evidence>
<feature type="signal peptide" evidence="2">
    <location>
        <begin position="1"/>
        <end position="17"/>
    </location>
</feature>
<keyword evidence="4" id="KW-1185">Reference proteome</keyword>
<reference evidence="3" key="1">
    <citation type="submission" date="2023-03" db="EMBL/GenBank/DDBJ databases">
        <title>Massive genome expansion in bonnet fungi (Mycena s.s.) driven by repeated elements and novel gene families across ecological guilds.</title>
        <authorList>
            <consortium name="Lawrence Berkeley National Laboratory"/>
            <person name="Harder C.B."/>
            <person name="Miyauchi S."/>
            <person name="Viragh M."/>
            <person name="Kuo A."/>
            <person name="Thoen E."/>
            <person name="Andreopoulos B."/>
            <person name="Lu D."/>
            <person name="Skrede I."/>
            <person name="Drula E."/>
            <person name="Henrissat B."/>
            <person name="Morin E."/>
            <person name="Kohler A."/>
            <person name="Barry K."/>
            <person name="LaButti K."/>
            <person name="Morin E."/>
            <person name="Salamov A."/>
            <person name="Lipzen A."/>
            <person name="Mereny Z."/>
            <person name="Hegedus B."/>
            <person name="Baldrian P."/>
            <person name="Stursova M."/>
            <person name="Weitz H."/>
            <person name="Taylor A."/>
            <person name="Grigoriev I.V."/>
            <person name="Nagy L.G."/>
            <person name="Martin F."/>
            <person name="Kauserud H."/>
        </authorList>
    </citation>
    <scope>NUCLEOTIDE SEQUENCE</scope>
    <source>
        <strain evidence="3">CBHHK067</strain>
    </source>
</reference>
<proteinExistence type="predicted"/>
<dbReference type="Proteomes" id="UP001221757">
    <property type="component" value="Unassembled WGS sequence"/>
</dbReference>
<protein>
    <submittedName>
        <fullName evidence="3">Uncharacterized protein</fullName>
    </submittedName>
</protein>
<dbReference type="AlphaFoldDB" id="A0AAD7DUI3"/>
<feature type="chain" id="PRO_5042024700" evidence="2">
    <location>
        <begin position="18"/>
        <end position="231"/>
    </location>
</feature>
<comment type="caution">
    <text evidence="3">The sequence shown here is derived from an EMBL/GenBank/DDBJ whole genome shotgun (WGS) entry which is preliminary data.</text>
</comment>